<evidence type="ECO:0000256" key="2">
    <source>
        <dbReference type="ARBA" id="ARBA00024195"/>
    </source>
</evidence>
<feature type="domain" description="Peptidase S1" evidence="3">
    <location>
        <begin position="85"/>
        <end position="352"/>
    </location>
</feature>
<comment type="caution">
    <text evidence="4">The sequence shown here is derived from an EMBL/GenBank/DDBJ whole genome shotgun (WGS) entry which is preliminary data.</text>
</comment>
<evidence type="ECO:0000313" key="5">
    <source>
        <dbReference type="Proteomes" id="UP001558632"/>
    </source>
</evidence>
<evidence type="ECO:0000259" key="3">
    <source>
        <dbReference type="PROSITE" id="PS50240"/>
    </source>
</evidence>
<dbReference type="InterPro" id="IPR051487">
    <property type="entry name" value="Ser/Thr_Proteases_Immune/Dev"/>
</dbReference>
<evidence type="ECO:0000256" key="1">
    <source>
        <dbReference type="ARBA" id="ARBA00023157"/>
    </source>
</evidence>
<dbReference type="SMART" id="SM00020">
    <property type="entry name" value="Tryp_SPc"/>
    <property type="match status" value="1"/>
</dbReference>
<dbReference type="EMBL" id="JBEUSY010000390">
    <property type="protein sequence ID" value="KAL1235092.1"/>
    <property type="molecule type" value="Genomic_DNA"/>
</dbReference>
<dbReference type="Pfam" id="PF00089">
    <property type="entry name" value="Trypsin"/>
    <property type="match status" value="1"/>
</dbReference>
<dbReference type="InterPro" id="IPR001254">
    <property type="entry name" value="Trypsin_dom"/>
</dbReference>
<protein>
    <submittedName>
        <fullName evidence="4">Chymotrypsin-like elastase family member 2A</fullName>
    </submittedName>
</protein>
<keyword evidence="5" id="KW-1185">Reference proteome</keyword>
<name>A0ABR3KFH8_TRISP</name>
<gene>
    <name evidence="4" type="ORF">TSPI_01656</name>
</gene>
<dbReference type="Gene3D" id="2.40.10.10">
    <property type="entry name" value="Trypsin-like serine proteases"/>
    <property type="match status" value="1"/>
</dbReference>
<dbReference type="SUPFAM" id="SSF50494">
    <property type="entry name" value="Trypsin-like serine proteases"/>
    <property type="match status" value="1"/>
</dbReference>
<dbReference type="InterPro" id="IPR009003">
    <property type="entry name" value="Peptidase_S1_PA"/>
</dbReference>
<comment type="similarity">
    <text evidence="2">Belongs to the peptidase S1 family. CLIP subfamily.</text>
</comment>
<dbReference type="InterPro" id="IPR043504">
    <property type="entry name" value="Peptidase_S1_PA_chymotrypsin"/>
</dbReference>
<sequence>MSLLKTKQPDPGNGPIADFHGTTDLNSNGYQALKRLAAEYVTKTIRKMKQFFILIHLLLCCITEIKSSLENCGKVKSNFLFSHPLPSKRMKRYLSELHSLPFMVRLTLDMSYGGIMYIHQCSGTLMPNGLANYSNIVLTSAHCLLFENDFYHRKGIVYAKFGLNYLGIKSNSTISLKSNNYIVHPYFLTWNTEAYDIGIVKFPTPVLFTDNIQPICLPPSGNYRPDFRECYTAGWGKIGDVTNRHWKFLSQMRLRVIPCKYLADATSRLQPICADGRINGQYIFDGDSGSPLFCLVNNTWIQYAILASTYPPDDHLLYYRHTSLTLLYQFTGFHILTELTIADHDWIMKMKFISCIYNRSYILQCTEALGVDKTGLSDAKMRRINI</sequence>
<keyword evidence="1" id="KW-1015">Disulfide bond</keyword>
<accession>A0ABR3KFH8</accession>
<dbReference type="PANTHER" id="PTHR24256">
    <property type="entry name" value="TRYPTASE-RELATED"/>
    <property type="match status" value="1"/>
</dbReference>
<reference evidence="4 5" key="1">
    <citation type="submission" date="2024-07" db="EMBL/GenBank/DDBJ databases">
        <title>Enhanced genomic and transcriptomic resources for Trichinella pseudospiralis and T. spiralis underpin the discovery of pronounced molecular differences between stages and species.</title>
        <authorList>
            <person name="Pasi K.K."/>
            <person name="La Rosa G."/>
            <person name="Gomez-Morales M.A."/>
            <person name="Tosini F."/>
            <person name="Sumanam S."/>
            <person name="Young N.D."/>
            <person name="Chang B.C."/>
            <person name="Robin G.B."/>
        </authorList>
    </citation>
    <scope>NUCLEOTIDE SEQUENCE [LARGE SCALE GENOMIC DNA]</scope>
    <source>
        <strain evidence="4">ISS534</strain>
    </source>
</reference>
<dbReference type="Proteomes" id="UP001558632">
    <property type="component" value="Unassembled WGS sequence"/>
</dbReference>
<evidence type="ECO:0000313" key="4">
    <source>
        <dbReference type="EMBL" id="KAL1235092.1"/>
    </source>
</evidence>
<proteinExistence type="inferred from homology"/>
<organism evidence="4 5">
    <name type="scientific">Trichinella spiralis</name>
    <name type="common">Trichina worm</name>
    <dbReference type="NCBI Taxonomy" id="6334"/>
    <lineage>
        <taxon>Eukaryota</taxon>
        <taxon>Metazoa</taxon>
        <taxon>Ecdysozoa</taxon>
        <taxon>Nematoda</taxon>
        <taxon>Enoplea</taxon>
        <taxon>Dorylaimia</taxon>
        <taxon>Trichinellida</taxon>
        <taxon>Trichinellidae</taxon>
        <taxon>Trichinella</taxon>
    </lineage>
</organism>
<dbReference type="PROSITE" id="PS50240">
    <property type="entry name" value="TRYPSIN_DOM"/>
    <property type="match status" value="1"/>
</dbReference>